<keyword evidence="3" id="KW-1185">Reference proteome</keyword>
<proteinExistence type="inferred from homology"/>
<reference evidence="2" key="2">
    <citation type="journal article" date="2022" name="Hortic Res">
        <title>The genome of Dioscorea zingiberensis sheds light on the biosynthesis, origin and evolution of the medicinally important diosgenin saponins.</title>
        <authorList>
            <person name="Li Y."/>
            <person name="Tan C."/>
            <person name="Li Z."/>
            <person name="Guo J."/>
            <person name="Li S."/>
            <person name="Chen X."/>
            <person name="Wang C."/>
            <person name="Dai X."/>
            <person name="Yang H."/>
            <person name="Song W."/>
            <person name="Hou L."/>
            <person name="Xu J."/>
            <person name="Tong Z."/>
            <person name="Xu A."/>
            <person name="Yuan X."/>
            <person name="Wang W."/>
            <person name="Yang Q."/>
            <person name="Chen L."/>
            <person name="Sun Z."/>
            <person name="Wang K."/>
            <person name="Pan B."/>
            <person name="Chen J."/>
            <person name="Bao Y."/>
            <person name="Liu F."/>
            <person name="Qi X."/>
            <person name="Gang D.R."/>
            <person name="Wen J."/>
            <person name="Li J."/>
        </authorList>
    </citation>
    <scope>NUCLEOTIDE SEQUENCE</scope>
    <source>
        <strain evidence="2">Dzin_1.0</strain>
    </source>
</reference>
<dbReference type="AlphaFoldDB" id="A0A9D5BYF4"/>
<gene>
    <name evidence="2" type="ORF">J5N97_028414</name>
</gene>
<comment type="similarity">
    <text evidence="1">Belongs to the ARG7 family.</text>
</comment>
<dbReference type="Proteomes" id="UP001085076">
    <property type="component" value="Miscellaneous, Linkage group lg09"/>
</dbReference>
<comment type="caution">
    <text evidence="2">The sequence shown here is derived from an EMBL/GenBank/DDBJ whole genome shotgun (WGS) entry which is preliminary data.</text>
</comment>
<dbReference type="Pfam" id="PF02519">
    <property type="entry name" value="Auxin_inducible"/>
    <property type="match status" value="1"/>
</dbReference>
<name>A0A9D5BYF4_9LILI</name>
<evidence type="ECO:0000256" key="1">
    <source>
        <dbReference type="ARBA" id="ARBA00006974"/>
    </source>
</evidence>
<accession>A0A9D5BYF4</accession>
<evidence type="ECO:0000313" key="2">
    <source>
        <dbReference type="EMBL" id="KAJ0963292.1"/>
    </source>
</evidence>
<reference evidence="2" key="1">
    <citation type="submission" date="2021-03" db="EMBL/GenBank/DDBJ databases">
        <authorList>
            <person name="Li Z."/>
            <person name="Yang C."/>
        </authorList>
    </citation>
    <scope>NUCLEOTIDE SEQUENCE</scope>
    <source>
        <strain evidence="2">Dzin_1.0</strain>
        <tissue evidence="2">Leaf</tissue>
    </source>
</reference>
<dbReference type="InterPro" id="IPR003676">
    <property type="entry name" value="SAUR_fam"/>
</dbReference>
<dbReference type="EMBL" id="JAGGNH010000009">
    <property type="protein sequence ID" value="KAJ0963292.1"/>
    <property type="molecule type" value="Genomic_DNA"/>
</dbReference>
<dbReference type="GO" id="GO:0009733">
    <property type="term" value="P:response to auxin"/>
    <property type="evidence" value="ECO:0007669"/>
    <property type="project" value="InterPro"/>
</dbReference>
<organism evidence="2 3">
    <name type="scientific">Dioscorea zingiberensis</name>
    <dbReference type="NCBI Taxonomy" id="325984"/>
    <lineage>
        <taxon>Eukaryota</taxon>
        <taxon>Viridiplantae</taxon>
        <taxon>Streptophyta</taxon>
        <taxon>Embryophyta</taxon>
        <taxon>Tracheophyta</taxon>
        <taxon>Spermatophyta</taxon>
        <taxon>Magnoliopsida</taxon>
        <taxon>Liliopsida</taxon>
        <taxon>Dioscoreales</taxon>
        <taxon>Dioscoreaceae</taxon>
        <taxon>Dioscorea</taxon>
    </lineage>
</organism>
<evidence type="ECO:0000313" key="3">
    <source>
        <dbReference type="Proteomes" id="UP001085076"/>
    </source>
</evidence>
<sequence>MGHKGKKRELAIYERLVECSSGEAEGEQAPRGFVPVIVGKDPNVERFLVHVKLFKDPCMVVLLEMAEDELGHKQEDLVPSIVITTEPSIEAPLLTGSKPIIVDAPFAKGAKEVIPPTVIGNPEVPMPQILNDRRLSEKTLKKGKGITGASQSQVVITEEKVGITIEELTSTLNTEEPDSIVVISEEEVEEAVRDFSLAISREKGVNLINEE</sequence>
<protein>
    <submittedName>
        <fullName evidence="2">Uncharacterized protein</fullName>
    </submittedName>
</protein>